<sequence length="125" mass="12809">MGGRGGRRSRAIKSAAAAPAKELTPGESTCFISFTLGELTLGFQLWACGILGLARMEFPLSFRFTRLGAAGAAAGSAACGARSNRAAGRAAARRAPQPPSAARRVSPAPLAAVARLAAYRSRAHL</sequence>
<accession>A0A4C1ZJU3</accession>
<proteinExistence type="predicted"/>
<name>A0A4C1ZJU3_EUMVA</name>
<dbReference type="EMBL" id="BGZK01001816">
    <property type="protein sequence ID" value="GBP86785.1"/>
    <property type="molecule type" value="Genomic_DNA"/>
</dbReference>
<reference evidence="1 2" key="1">
    <citation type="journal article" date="2019" name="Commun. Biol.">
        <title>The bagworm genome reveals a unique fibroin gene that provides high tensile strength.</title>
        <authorList>
            <person name="Kono N."/>
            <person name="Nakamura H."/>
            <person name="Ohtoshi R."/>
            <person name="Tomita M."/>
            <person name="Numata K."/>
            <person name="Arakawa K."/>
        </authorList>
    </citation>
    <scope>NUCLEOTIDE SEQUENCE [LARGE SCALE GENOMIC DNA]</scope>
</reference>
<keyword evidence="2" id="KW-1185">Reference proteome</keyword>
<dbReference type="AlphaFoldDB" id="A0A4C1ZJU3"/>
<evidence type="ECO:0000313" key="2">
    <source>
        <dbReference type="Proteomes" id="UP000299102"/>
    </source>
</evidence>
<dbReference type="Proteomes" id="UP000299102">
    <property type="component" value="Unassembled WGS sequence"/>
</dbReference>
<evidence type="ECO:0000313" key="1">
    <source>
        <dbReference type="EMBL" id="GBP86785.1"/>
    </source>
</evidence>
<comment type="caution">
    <text evidence="1">The sequence shown here is derived from an EMBL/GenBank/DDBJ whole genome shotgun (WGS) entry which is preliminary data.</text>
</comment>
<protein>
    <submittedName>
        <fullName evidence="1">Uncharacterized protein</fullName>
    </submittedName>
</protein>
<gene>
    <name evidence="1" type="ORF">EVAR_59231_1</name>
</gene>
<organism evidence="1 2">
    <name type="scientific">Eumeta variegata</name>
    <name type="common">Bagworm moth</name>
    <name type="synonym">Eumeta japonica</name>
    <dbReference type="NCBI Taxonomy" id="151549"/>
    <lineage>
        <taxon>Eukaryota</taxon>
        <taxon>Metazoa</taxon>
        <taxon>Ecdysozoa</taxon>
        <taxon>Arthropoda</taxon>
        <taxon>Hexapoda</taxon>
        <taxon>Insecta</taxon>
        <taxon>Pterygota</taxon>
        <taxon>Neoptera</taxon>
        <taxon>Endopterygota</taxon>
        <taxon>Lepidoptera</taxon>
        <taxon>Glossata</taxon>
        <taxon>Ditrysia</taxon>
        <taxon>Tineoidea</taxon>
        <taxon>Psychidae</taxon>
        <taxon>Oiketicinae</taxon>
        <taxon>Eumeta</taxon>
    </lineage>
</organism>